<dbReference type="SUPFAM" id="SSF88697">
    <property type="entry name" value="PUA domain-like"/>
    <property type="match status" value="1"/>
</dbReference>
<dbReference type="OrthoDB" id="2719516at2"/>
<reference evidence="1 2" key="1">
    <citation type="submission" date="2019-01" db="EMBL/GenBank/DDBJ databases">
        <title>Chengkuizengella sp. nov., isolated from deep-sea sediment of East Pacific Ocean.</title>
        <authorList>
            <person name="Yang J."/>
            <person name="Lai Q."/>
            <person name="Shao Z."/>
        </authorList>
    </citation>
    <scope>NUCLEOTIDE SEQUENCE [LARGE SCALE GENOMIC DNA]</scope>
    <source>
        <strain evidence="1 2">YPA3-1-1</strain>
    </source>
</reference>
<organism evidence="1 2">
    <name type="scientific">Chengkuizengella marina</name>
    <dbReference type="NCBI Taxonomy" id="2507566"/>
    <lineage>
        <taxon>Bacteria</taxon>
        <taxon>Bacillati</taxon>
        <taxon>Bacillota</taxon>
        <taxon>Bacilli</taxon>
        <taxon>Bacillales</taxon>
        <taxon>Paenibacillaceae</taxon>
        <taxon>Chengkuizengella</taxon>
    </lineage>
</organism>
<name>A0A6N9Q405_9BACL</name>
<protein>
    <recommendedName>
        <fullName evidence="3">ASCH domain-containing protein</fullName>
    </recommendedName>
</protein>
<comment type="caution">
    <text evidence="1">The sequence shown here is derived from an EMBL/GenBank/DDBJ whole genome shotgun (WGS) entry which is preliminary data.</text>
</comment>
<gene>
    <name evidence="1" type="ORF">ERL59_11265</name>
</gene>
<evidence type="ECO:0000313" key="1">
    <source>
        <dbReference type="EMBL" id="NBI29537.1"/>
    </source>
</evidence>
<dbReference type="Proteomes" id="UP000448943">
    <property type="component" value="Unassembled WGS sequence"/>
</dbReference>
<keyword evidence="2" id="KW-1185">Reference proteome</keyword>
<dbReference type="InterPro" id="IPR015947">
    <property type="entry name" value="PUA-like_sf"/>
</dbReference>
<sequence length="106" mass="12508">MQLTIDHLVTVQEEINKIVTGKKTTVRRHGKYAEVGEILTLDGQNYRIKNVFQQANKDMTDEDATNDGYENLEEYRISIQKHHNITTLKFNPEKYFWVHVLEKMNV</sequence>
<dbReference type="EMBL" id="SIJB01000025">
    <property type="protein sequence ID" value="NBI29537.1"/>
    <property type="molecule type" value="Genomic_DNA"/>
</dbReference>
<evidence type="ECO:0008006" key="3">
    <source>
        <dbReference type="Google" id="ProtNLM"/>
    </source>
</evidence>
<proteinExistence type="predicted"/>
<accession>A0A6N9Q405</accession>
<dbReference type="AlphaFoldDB" id="A0A6N9Q405"/>
<evidence type="ECO:0000313" key="2">
    <source>
        <dbReference type="Proteomes" id="UP000448943"/>
    </source>
</evidence>